<evidence type="ECO:0000256" key="2">
    <source>
        <dbReference type="ARBA" id="ARBA00022475"/>
    </source>
</evidence>
<keyword evidence="4 10" id="KW-1133">Transmembrane helix</keyword>
<organism evidence="11 13">
    <name type="scientific">Corynebacterium imitans</name>
    <dbReference type="NCBI Taxonomy" id="156978"/>
    <lineage>
        <taxon>Bacteria</taxon>
        <taxon>Bacillati</taxon>
        <taxon>Actinomycetota</taxon>
        <taxon>Actinomycetes</taxon>
        <taxon>Mycobacteriales</taxon>
        <taxon>Corynebacteriaceae</taxon>
        <taxon>Corynebacterium</taxon>
    </lineage>
</organism>
<dbReference type="HAMAP" id="MF_00454">
    <property type="entry name" value="FluC"/>
    <property type="match status" value="1"/>
</dbReference>
<name>A0A076NPM8_9CORY</name>
<dbReference type="EMBL" id="LT906467">
    <property type="protein sequence ID" value="SNV80951.1"/>
    <property type="molecule type" value="Genomic_DNA"/>
</dbReference>
<evidence type="ECO:0000256" key="6">
    <source>
        <dbReference type="ARBA" id="ARBA00023303"/>
    </source>
</evidence>
<dbReference type="HOGENOM" id="CLU_114342_2_2_11"/>
<dbReference type="GO" id="GO:0062054">
    <property type="term" value="F:fluoride channel activity"/>
    <property type="evidence" value="ECO:0007669"/>
    <property type="project" value="UniProtKB-UniRule"/>
</dbReference>
<keyword evidence="10" id="KW-0915">Sodium</keyword>
<protein>
    <recommendedName>
        <fullName evidence="10">Fluoride-specific ion channel FluC</fullName>
    </recommendedName>
</protein>
<evidence type="ECO:0000313" key="11">
    <source>
        <dbReference type="EMBL" id="AIJ34146.1"/>
    </source>
</evidence>
<keyword evidence="6 10" id="KW-0407">Ion channel</keyword>
<comment type="catalytic activity">
    <reaction evidence="8">
        <text>fluoride(in) = fluoride(out)</text>
        <dbReference type="Rhea" id="RHEA:76159"/>
        <dbReference type="ChEBI" id="CHEBI:17051"/>
    </reaction>
    <physiologicalReaction direction="left-to-right" evidence="8">
        <dbReference type="Rhea" id="RHEA:76160"/>
    </physiologicalReaction>
</comment>
<comment type="function">
    <text evidence="9 10">Fluoride-specific ion channel. Important for reducing fluoride concentration in the cell, thus reducing its toxicity.</text>
</comment>
<dbReference type="KEGG" id="cii:CIMIT_09785"/>
<dbReference type="GO" id="GO:0140114">
    <property type="term" value="P:cellular detoxification of fluoride"/>
    <property type="evidence" value="ECO:0007669"/>
    <property type="project" value="UniProtKB-UniRule"/>
</dbReference>
<evidence type="ECO:0000256" key="10">
    <source>
        <dbReference type="HAMAP-Rule" id="MF_00454"/>
    </source>
</evidence>
<dbReference type="Proteomes" id="UP000028780">
    <property type="component" value="Chromosome"/>
</dbReference>
<evidence type="ECO:0000256" key="8">
    <source>
        <dbReference type="ARBA" id="ARBA00035585"/>
    </source>
</evidence>
<keyword evidence="2 10" id="KW-1003">Cell membrane</keyword>
<evidence type="ECO:0000256" key="4">
    <source>
        <dbReference type="ARBA" id="ARBA00022989"/>
    </source>
</evidence>
<comment type="similarity">
    <text evidence="7 10">Belongs to the fluoride channel Fluc/FEX (TC 1.A.43) family.</text>
</comment>
<dbReference type="eggNOG" id="COG0239">
    <property type="taxonomic scope" value="Bacteria"/>
</dbReference>
<dbReference type="EMBL" id="CP009211">
    <property type="protein sequence ID" value="AIJ34146.1"/>
    <property type="molecule type" value="Genomic_DNA"/>
</dbReference>
<evidence type="ECO:0000256" key="7">
    <source>
        <dbReference type="ARBA" id="ARBA00035120"/>
    </source>
</evidence>
<feature type="binding site" evidence="10">
    <location>
        <position position="64"/>
    </location>
    <ligand>
        <name>Na(+)</name>
        <dbReference type="ChEBI" id="CHEBI:29101"/>
        <note>structural</note>
    </ligand>
</feature>
<comment type="subcellular location">
    <subcellularLocation>
        <location evidence="1 10">Cell membrane</location>
        <topology evidence="1 10">Multi-pass membrane protein</topology>
    </subcellularLocation>
</comment>
<evidence type="ECO:0000256" key="3">
    <source>
        <dbReference type="ARBA" id="ARBA00022692"/>
    </source>
</evidence>
<dbReference type="Proteomes" id="UP000215374">
    <property type="component" value="Chromosome 1"/>
</dbReference>
<keyword evidence="3 10" id="KW-0812">Transmembrane</keyword>
<accession>A0A076NPM8</accession>
<proteinExistence type="inferred from homology"/>
<dbReference type="RefSeq" id="WP_038592246.1">
    <property type="nucleotide sequence ID" value="NZ_CP009211.1"/>
</dbReference>
<gene>
    <name evidence="12" type="primary">CrcB</name>
    <name evidence="10" type="synonym">crcB</name>
    <name evidence="10" type="synonym">fluC</name>
    <name evidence="11" type="ORF">CIMIT_09785</name>
    <name evidence="12" type="ORF">SAMEA4535761_02019</name>
</gene>
<evidence type="ECO:0000256" key="1">
    <source>
        <dbReference type="ARBA" id="ARBA00004651"/>
    </source>
</evidence>
<sequence length="116" mass="11968">MDLLVVTGIFIGGFLGGIARWALARIPAPRVGTWAANMVACSVLGFVYGQGVLVAMAVGTGFAGALSTWSTLAKELGQLIKDKDYSEALRYALASALLGLVAAGFGMRWGARAFGA</sequence>
<evidence type="ECO:0000313" key="14">
    <source>
        <dbReference type="Proteomes" id="UP000215374"/>
    </source>
</evidence>
<reference evidence="12 14" key="2">
    <citation type="submission" date="2017-06" db="EMBL/GenBank/DDBJ databases">
        <authorList>
            <consortium name="Pathogen Informatics"/>
        </authorList>
    </citation>
    <scope>NUCLEOTIDE SEQUENCE [LARGE SCALE GENOMIC DNA]</scope>
    <source>
        <strain evidence="12 14">NCTC13015</strain>
    </source>
</reference>
<dbReference type="PANTHER" id="PTHR28259">
    <property type="entry name" value="FLUORIDE EXPORT PROTEIN 1-RELATED"/>
    <property type="match status" value="1"/>
</dbReference>
<dbReference type="STRING" id="156978.CIMIT_09785"/>
<dbReference type="InterPro" id="IPR003691">
    <property type="entry name" value="FluC"/>
</dbReference>
<comment type="activity regulation">
    <text evidence="10">Na(+) is not transported, but it plays an essential structural role and its presence is essential for fluoride channel function.</text>
</comment>
<keyword evidence="5 10" id="KW-0472">Membrane</keyword>
<dbReference type="OrthoDB" id="5148600at2"/>
<keyword evidence="13" id="KW-1185">Reference proteome</keyword>
<feature type="transmembrane region" description="Helical" evidence="10">
    <location>
        <begin position="88"/>
        <end position="111"/>
    </location>
</feature>
<evidence type="ECO:0000313" key="13">
    <source>
        <dbReference type="Proteomes" id="UP000028780"/>
    </source>
</evidence>
<dbReference type="AlphaFoldDB" id="A0A076NPM8"/>
<evidence type="ECO:0000313" key="12">
    <source>
        <dbReference type="EMBL" id="SNV80951.1"/>
    </source>
</evidence>
<keyword evidence="10" id="KW-0406">Ion transport</keyword>
<dbReference type="GO" id="GO:0005886">
    <property type="term" value="C:plasma membrane"/>
    <property type="evidence" value="ECO:0007669"/>
    <property type="project" value="UniProtKB-SubCell"/>
</dbReference>
<feature type="transmembrane region" description="Helical" evidence="10">
    <location>
        <begin position="34"/>
        <end position="67"/>
    </location>
</feature>
<comment type="caution">
    <text evidence="10">Lacks conserved residue(s) required for the propagation of feature annotation.</text>
</comment>
<keyword evidence="10" id="KW-0479">Metal-binding</keyword>
<evidence type="ECO:0000256" key="9">
    <source>
        <dbReference type="ARBA" id="ARBA00049940"/>
    </source>
</evidence>
<reference evidence="11 13" key="1">
    <citation type="submission" date="2014-08" db="EMBL/GenBank/DDBJ databases">
        <title>Complete genome sequence of Corynebacterium imitans DSM 44264, isolated from a five-month-old boy with suspected pharyngeal diphtheria.</title>
        <authorList>
            <person name="Mollmann S."/>
            <person name="Albersmeier A."/>
            <person name="Ruckert C."/>
            <person name="Tauch A."/>
        </authorList>
    </citation>
    <scope>NUCLEOTIDE SEQUENCE [LARGE SCALE GENOMIC DNA]</scope>
    <source>
        <strain evidence="11 13">DSM 44264</strain>
    </source>
</reference>
<evidence type="ECO:0000256" key="5">
    <source>
        <dbReference type="ARBA" id="ARBA00023136"/>
    </source>
</evidence>
<keyword evidence="10" id="KW-0813">Transport</keyword>
<dbReference type="Pfam" id="PF02537">
    <property type="entry name" value="CRCB"/>
    <property type="match status" value="1"/>
</dbReference>
<dbReference type="GO" id="GO:0046872">
    <property type="term" value="F:metal ion binding"/>
    <property type="evidence" value="ECO:0007669"/>
    <property type="project" value="UniProtKB-KW"/>
</dbReference>
<dbReference type="PANTHER" id="PTHR28259:SF1">
    <property type="entry name" value="FLUORIDE EXPORT PROTEIN 1-RELATED"/>
    <property type="match status" value="1"/>
</dbReference>
<feature type="binding site" evidence="10">
    <location>
        <position position="67"/>
    </location>
    <ligand>
        <name>Na(+)</name>
        <dbReference type="ChEBI" id="CHEBI:29101"/>
        <note>structural</note>
    </ligand>
</feature>